<reference evidence="4 5" key="1">
    <citation type="submission" date="2018-03" db="EMBL/GenBank/DDBJ databases">
        <authorList>
            <person name="Keele B.F."/>
        </authorList>
    </citation>
    <scope>NUCLEOTIDE SEQUENCE [LARGE SCALE GENOMIC DNA]</scope>
    <source>
        <strain evidence="4">ZCTH4_d</strain>
    </source>
</reference>
<feature type="compositionally biased region" description="Basic and acidic residues" evidence="1">
    <location>
        <begin position="152"/>
        <end position="164"/>
    </location>
</feature>
<organism evidence="4 5">
    <name type="scientific">Caldibacillus debilis</name>
    <dbReference type="NCBI Taxonomy" id="301148"/>
    <lineage>
        <taxon>Bacteria</taxon>
        <taxon>Bacillati</taxon>
        <taxon>Bacillota</taxon>
        <taxon>Bacilli</taxon>
        <taxon>Bacillales</taxon>
        <taxon>Bacillaceae</taxon>
        <taxon>Caldibacillus</taxon>
    </lineage>
</organism>
<dbReference type="Pfam" id="PF07423">
    <property type="entry name" value="DUF1510"/>
    <property type="match status" value="1"/>
</dbReference>
<feature type="compositionally biased region" description="Low complexity" evidence="1">
    <location>
        <begin position="114"/>
        <end position="127"/>
    </location>
</feature>
<dbReference type="AlphaFoldDB" id="A0A3E0K2X0"/>
<evidence type="ECO:0000313" key="4">
    <source>
        <dbReference type="EMBL" id="REJ27163.1"/>
    </source>
</evidence>
<keyword evidence="2" id="KW-0472">Membrane</keyword>
<protein>
    <submittedName>
        <fullName evidence="4">DNA primase</fullName>
    </submittedName>
</protein>
<feature type="region of interest" description="Disordered" evidence="1">
    <location>
        <begin position="84"/>
        <end position="166"/>
    </location>
</feature>
<feature type="transmembrane region" description="Helical" evidence="2">
    <location>
        <begin position="57"/>
        <end position="78"/>
    </location>
</feature>
<gene>
    <name evidence="4" type="ORF">C6P37_11870</name>
</gene>
<keyword evidence="2" id="KW-0812">Transmembrane</keyword>
<evidence type="ECO:0000313" key="5">
    <source>
        <dbReference type="Proteomes" id="UP000257014"/>
    </source>
</evidence>
<sequence>MYTGKDHNFRCWISRPVHILLIAILPKEGKKLPENQYYPPFRTSRSEQYAKKRKENFILNLLIAVVFLLIIIVAFSILTGKPADQAGGGDHAEKTGENAAAERKNSKEEGKGEASGAGVSSDNAASEGEADETATGGGEDADESQTVSGSAENREVEIAEKENDPNVIKTVVNPSWKPVGTVQSGQHVTRYDEGTVDRREMDRAMAYAAGLAEDDMIVWWVGHGGEPNRNVIGTITSKDQTKIFRVYLEWVDGQGWKPVKLQYLRENDKKR</sequence>
<feature type="compositionally biased region" description="Basic and acidic residues" evidence="1">
    <location>
        <begin position="90"/>
        <end position="112"/>
    </location>
</feature>
<dbReference type="EMBL" id="QEWE01000022">
    <property type="protein sequence ID" value="REJ27163.1"/>
    <property type="molecule type" value="Genomic_DNA"/>
</dbReference>
<name>A0A3E0K2X0_9BACI</name>
<evidence type="ECO:0000256" key="2">
    <source>
        <dbReference type="SAM" id="Phobius"/>
    </source>
</evidence>
<proteinExistence type="predicted"/>
<keyword evidence="2" id="KW-1133">Transmembrane helix</keyword>
<dbReference type="InterPro" id="IPR009988">
    <property type="entry name" value="DUF1510"/>
</dbReference>
<dbReference type="Proteomes" id="UP000257014">
    <property type="component" value="Unassembled WGS sequence"/>
</dbReference>
<evidence type="ECO:0000256" key="1">
    <source>
        <dbReference type="SAM" id="MobiDB-lite"/>
    </source>
</evidence>
<feature type="domain" description="DUF1510" evidence="3">
    <location>
        <begin position="172"/>
        <end position="262"/>
    </location>
</feature>
<comment type="caution">
    <text evidence="4">The sequence shown here is derived from an EMBL/GenBank/DDBJ whole genome shotgun (WGS) entry which is preliminary data.</text>
</comment>
<evidence type="ECO:0000259" key="3">
    <source>
        <dbReference type="Pfam" id="PF07423"/>
    </source>
</evidence>
<accession>A0A3E0K2X0</accession>